<dbReference type="PROSITE" id="PS50076">
    <property type="entry name" value="DNAJ_2"/>
    <property type="match status" value="1"/>
</dbReference>
<dbReference type="Pfam" id="PF00226">
    <property type="entry name" value="DnaJ"/>
    <property type="match status" value="1"/>
</dbReference>
<dbReference type="InterPro" id="IPR001623">
    <property type="entry name" value="DnaJ_domain"/>
</dbReference>
<dbReference type="Proteomes" id="UP001501237">
    <property type="component" value="Unassembled WGS sequence"/>
</dbReference>
<reference evidence="7" key="1">
    <citation type="journal article" date="2019" name="Int. J. Syst. Evol. Microbiol.">
        <title>The Global Catalogue of Microorganisms (GCM) 10K type strain sequencing project: providing services to taxonomists for standard genome sequencing and annotation.</title>
        <authorList>
            <consortium name="The Broad Institute Genomics Platform"/>
            <consortium name="The Broad Institute Genome Sequencing Center for Infectious Disease"/>
            <person name="Wu L."/>
            <person name="Ma J."/>
        </authorList>
    </citation>
    <scope>NUCLEOTIDE SEQUENCE [LARGE SCALE GENOMIC DNA]</scope>
    <source>
        <strain evidence="7">JCM 9377</strain>
    </source>
</reference>
<dbReference type="RefSeq" id="WP_344831227.1">
    <property type="nucleotide sequence ID" value="NZ_BAAAUV010000010.1"/>
</dbReference>
<evidence type="ECO:0000313" key="6">
    <source>
        <dbReference type="EMBL" id="GAA3219476.1"/>
    </source>
</evidence>
<dbReference type="PANTHER" id="PTHR45188">
    <property type="entry name" value="DNAJ PROTEIN P58IPK HOMOLOG"/>
    <property type="match status" value="1"/>
</dbReference>
<dbReference type="PROSITE" id="PS50005">
    <property type="entry name" value="TPR"/>
    <property type="match status" value="2"/>
</dbReference>
<dbReference type="EMBL" id="BAAAUV010000010">
    <property type="protein sequence ID" value="GAA3219476.1"/>
    <property type="molecule type" value="Genomic_DNA"/>
</dbReference>
<feature type="repeat" description="TPR" evidence="3">
    <location>
        <begin position="122"/>
        <end position="155"/>
    </location>
</feature>
<keyword evidence="2 3" id="KW-0802">TPR repeat</keyword>
<dbReference type="InterPro" id="IPR013105">
    <property type="entry name" value="TPR_2"/>
</dbReference>
<feature type="transmembrane region" description="Helical" evidence="4">
    <location>
        <begin position="329"/>
        <end position="349"/>
    </location>
</feature>
<evidence type="ECO:0000313" key="7">
    <source>
        <dbReference type="Proteomes" id="UP001501237"/>
    </source>
</evidence>
<organism evidence="6 7">
    <name type="scientific">Actinocorallia longicatena</name>
    <dbReference type="NCBI Taxonomy" id="111803"/>
    <lineage>
        <taxon>Bacteria</taxon>
        <taxon>Bacillati</taxon>
        <taxon>Actinomycetota</taxon>
        <taxon>Actinomycetes</taxon>
        <taxon>Streptosporangiales</taxon>
        <taxon>Thermomonosporaceae</taxon>
        <taxon>Actinocorallia</taxon>
    </lineage>
</organism>
<keyword evidence="1" id="KW-0677">Repeat</keyword>
<dbReference type="Gene3D" id="1.25.40.10">
    <property type="entry name" value="Tetratricopeptide repeat domain"/>
    <property type="match status" value="1"/>
</dbReference>
<comment type="caution">
    <text evidence="6">The sequence shown here is derived from an EMBL/GenBank/DDBJ whole genome shotgun (WGS) entry which is preliminary data.</text>
</comment>
<dbReference type="PANTHER" id="PTHR45188:SF2">
    <property type="entry name" value="DNAJ HOMOLOG SUBFAMILY C MEMBER 7"/>
    <property type="match status" value="1"/>
</dbReference>
<sequence>MDDYYALLKVDRNASRQEIEKRIKEELLTWMKRTRLLDLSKKQEAERKVKQLSDAREILLDDARRADYDRRLATAPPTRQPVDPTSGMGDWLDQAKRALAINDYYTAGYAAREARQYHGDSAEVWAILARANAGLGNFGDAVVEAQRAVALEPGNADNLFTLATIFEELGNFGGAVQCYEQAIQLTPHEDMPKIGLGSALLRAGDANRALHVLEAVFAEANDRALAGDYLGMALAEVAERVPRVQNGQSYVITSPVEITQMQSLLHRGLQVAMDPEVRSGLGRALAYVESCGRYQFMWQRVLSGGCLSLFLIGGAFFGGLIALSGLAAGSVGAFLFFGLVSAGCSFALYKFAFVPQWKVNAQASHSQVTYTGPPGW</sequence>
<dbReference type="InterPro" id="IPR019734">
    <property type="entry name" value="TPR_rpt"/>
</dbReference>
<dbReference type="SUPFAM" id="SSF48452">
    <property type="entry name" value="TPR-like"/>
    <property type="match status" value="1"/>
</dbReference>
<feature type="domain" description="J" evidence="5">
    <location>
        <begin position="3"/>
        <end position="72"/>
    </location>
</feature>
<dbReference type="Pfam" id="PF07719">
    <property type="entry name" value="TPR_2"/>
    <property type="match status" value="1"/>
</dbReference>
<dbReference type="InterPro" id="IPR011990">
    <property type="entry name" value="TPR-like_helical_dom_sf"/>
</dbReference>
<evidence type="ECO:0000256" key="2">
    <source>
        <dbReference type="ARBA" id="ARBA00022803"/>
    </source>
</evidence>
<dbReference type="InterPro" id="IPR036869">
    <property type="entry name" value="J_dom_sf"/>
</dbReference>
<evidence type="ECO:0000256" key="3">
    <source>
        <dbReference type="PROSITE-ProRule" id="PRU00339"/>
    </source>
</evidence>
<keyword evidence="7" id="KW-1185">Reference proteome</keyword>
<gene>
    <name evidence="6" type="ORF">GCM10010468_43540</name>
</gene>
<protein>
    <recommendedName>
        <fullName evidence="5">J domain-containing protein</fullName>
    </recommendedName>
</protein>
<evidence type="ECO:0000256" key="1">
    <source>
        <dbReference type="ARBA" id="ARBA00022737"/>
    </source>
</evidence>
<evidence type="ECO:0000259" key="5">
    <source>
        <dbReference type="PROSITE" id="PS50076"/>
    </source>
</evidence>
<proteinExistence type="predicted"/>
<dbReference type="PRINTS" id="PR00625">
    <property type="entry name" value="JDOMAIN"/>
</dbReference>
<feature type="repeat" description="TPR" evidence="3">
    <location>
        <begin position="156"/>
        <end position="189"/>
    </location>
</feature>
<feature type="transmembrane region" description="Helical" evidence="4">
    <location>
        <begin position="301"/>
        <end position="323"/>
    </location>
</feature>
<keyword evidence="4" id="KW-0472">Membrane</keyword>
<keyword evidence="4" id="KW-1133">Transmembrane helix</keyword>
<dbReference type="Gene3D" id="1.10.287.110">
    <property type="entry name" value="DnaJ domain"/>
    <property type="match status" value="1"/>
</dbReference>
<dbReference type="SMART" id="SM00028">
    <property type="entry name" value="TPR"/>
    <property type="match status" value="2"/>
</dbReference>
<keyword evidence="4" id="KW-0812">Transmembrane</keyword>
<dbReference type="CDD" id="cd06257">
    <property type="entry name" value="DnaJ"/>
    <property type="match status" value="1"/>
</dbReference>
<dbReference type="SUPFAM" id="SSF46565">
    <property type="entry name" value="Chaperone J-domain"/>
    <property type="match status" value="1"/>
</dbReference>
<accession>A0ABP6QCF9</accession>
<name>A0ABP6QCF9_9ACTN</name>
<evidence type="ECO:0000256" key="4">
    <source>
        <dbReference type="SAM" id="Phobius"/>
    </source>
</evidence>